<keyword evidence="3" id="KW-1185">Reference proteome</keyword>
<dbReference type="EMBL" id="BAZW01000005">
    <property type="protein sequence ID" value="GAO28957.1"/>
    <property type="molecule type" value="Genomic_DNA"/>
</dbReference>
<organism evidence="2 3">
    <name type="scientific">Geofilum rubicundum JCM 15548</name>
    <dbReference type="NCBI Taxonomy" id="1236989"/>
    <lineage>
        <taxon>Bacteria</taxon>
        <taxon>Pseudomonadati</taxon>
        <taxon>Bacteroidota</taxon>
        <taxon>Bacteroidia</taxon>
        <taxon>Marinilabiliales</taxon>
        <taxon>Marinilabiliaceae</taxon>
        <taxon>Geofilum</taxon>
    </lineage>
</organism>
<accession>A0A0E9LTR0</accession>
<name>A0A0E9LTR0_9BACT</name>
<proteinExistence type="predicted"/>
<comment type="caution">
    <text evidence="2">The sequence shown here is derived from an EMBL/GenBank/DDBJ whole genome shotgun (WGS) entry which is preliminary data.</text>
</comment>
<dbReference type="STRING" id="1236989.JCM15548_11104"/>
<evidence type="ECO:0008006" key="4">
    <source>
        <dbReference type="Google" id="ProtNLM"/>
    </source>
</evidence>
<keyword evidence="1" id="KW-1133">Transmembrane helix</keyword>
<dbReference type="AlphaFoldDB" id="A0A0E9LTR0"/>
<feature type="transmembrane region" description="Helical" evidence="1">
    <location>
        <begin position="6"/>
        <end position="23"/>
    </location>
</feature>
<evidence type="ECO:0000256" key="1">
    <source>
        <dbReference type="SAM" id="Phobius"/>
    </source>
</evidence>
<reference evidence="2 3" key="1">
    <citation type="journal article" date="2015" name="Microbes Environ.">
        <title>Distribution and evolution of nitrogen fixation genes in the phylum bacteroidetes.</title>
        <authorList>
            <person name="Inoue J."/>
            <person name="Oshima K."/>
            <person name="Suda W."/>
            <person name="Sakamoto M."/>
            <person name="Iino T."/>
            <person name="Noda S."/>
            <person name="Hongoh Y."/>
            <person name="Hattori M."/>
            <person name="Ohkuma M."/>
        </authorList>
    </citation>
    <scope>NUCLEOTIDE SEQUENCE [LARGE SCALE GENOMIC DNA]</scope>
    <source>
        <strain evidence="2">JCM 15548</strain>
    </source>
</reference>
<sequence length="65" mass="7200">MLQDLLTYITVIAAFAYAGYSFWQILFSSSSQSGCASGCSSCGSDKAYIMKAVKLKKKELYYKPH</sequence>
<dbReference type="RefSeq" id="WP_062122709.1">
    <property type="nucleotide sequence ID" value="NZ_BAZW01000005.1"/>
</dbReference>
<gene>
    <name evidence="2" type="ORF">JCM15548_11104</name>
</gene>
<dbReference type="Pfam" id="PF12669">
    <property type="entry name" value="FeoB_associated"/>
    <property type="match status" value="1"/>
</dbReference>
<protein>
    <recommendedName>
        <fullName evidence="4">FeoB-associated Cys-rich membrane protein</fullName>
    </recommendedName>
</protein>
<evidence type="ECO:0000313" key="3">
    <source>
        <dbReference type="Proteomes" id="UP000032900"/>
    </source>
</evidence>
<keyword evidence="1" id="KW-0472">Membrane</keyword>
<evidence type="ECO:0000313" key="2">
    <source>
        <dbReference type="EMBL" id="GAO28957.1"/>
    </source>
</evidence>
<keyword evidence="1" id="KW-0812">Transmembrane</keyword>
<dbReference type="Proteomes" id="UP000032900">
    <property type="component" value="Unassembled WGS sequence"/>
</dbReference>